<proteinExistence type="predicted"/>
<dbReference type="Proteomes" id="UP000054928">
    <property type="component" value="Unassembled WGS sequence"/>
</dbReference>
<keyword evidence="2" id="KW-1185">Reference proteome</keyword>
<dbReference type="GeneID" id="36405835"/>
<name>A0A0P1AIB2_PLAHL</name>
<dbReference type="EMBL" id="CCYD01000523">
    <property type="protein sequence ID" value="CEG40592.1"/>
    <property type="molecule type" value="Genomic_DNA"/>
</dbReference>
<dbReference type="OrthoDB" id="119732at2759"/>
<reference evidence="2" key="1">
    <citation type="submission" date="2014-09" db="EMBL/GenBank/DDBJ databases">
        <authorList>
            <person name="Sharma Rahul"/>
            <person name="Thines Marco"/>
        </authorList>
    </citation>
    <scope>NUCLEOTIDE SEQUENCE [LARGE SCALE GENOMIC DNA]</scope>
</reference>
<dbReference type="AlphaFoldDB" id="A0A0P1AIB2"/>
<dbReference type="RefSeq" id="XP_024576961.1">
    <property type="nucleotide sequence ID" value="XM_024726267.1"/>
</dbReference>
<evidence type="ECO:0000313" key="1">
    <source>
        <dbReference type="EMBL" id="CEG40592.1"/>
    </source>
</evidence>
<accession>A0A0P1AIB2</accession>
<evidence type="ECO:0000313" key="2">
    <source>
        <dbReference type="Proteomes" id="UP000054928"/>
    </source>
</evidence>
<organism evidence="1 2">
    <name type="scientific">Plasmopara halstedii</name>
    <name type="common">Downy mildew of sunflower</name>
    <dbReference type="NCBI Taxonomy" id="4781"/>
    <lineage>
        <taxon>Eukaryota</taxon>
        <taxon>Sar</taxon>
        <taxon>Stramenopiles</taxon>
        <taxon>Oomycota</taxon>
        <taxon>Peronosporomycetes</taxon>
        <taxon>Peronosporales</taxon>
        <taxon>Peronosporaceae</taxon>
        <taxon>Plasmopara</taxon>
    </lineage>
</organism>
<protein>
    <submittedName>
        <fullName evidence="1">Uncharacterized protein</fullName>
    </submittedName>
</protein>
<sequence length="193" mass="21629">MGLCSSKSSARTSKVALVLPPTVSANQKERNVVLNVVETMYMDRDVEVSMTKSDDEKSLQNGDFEGTKAKVKVVECEADNVLLRSPDSVVNKFLINGSRRNVCYNADDLPISSTYHRVHSVEMAEQEEKWRRELKLEKAQREEEGRSGIRIGLVAALVQHPLVVTTALMTKDPTLLLSNERPRGSFFHLNVIN</sequence>